<dbReference type="Proteomes" id="UP000006545">
    <property type="component" value="Chromosome"/>
</dbReference>
<dbReference type="SUPFAM" id="SSF116726">
    <property type="entry name" value="TrkA C-terminal domain-like"/>
    <property type="match status" value="2"/>
</dbReference>
<feature type="transmembrane region" description="Helical" evidence="8">
    <location>
        <begin position="407"/>
        <end position="426"/>
    </location>
</feature>
<sequence>MNWFENLFVGTGIAHSVFLIALVIAVGMLLGRIKIGKISLGVTLVLFVGIFFGALGMQIDPGVLHFIKEFGLILFIYAVGLQVGPGFFPSLKKGGLKLNLLAVLVVMLGVGVTIVIKYLSDLPMSTMVGILSGAVTNTPGLGAAEQTYTDIMGTSDPSIAMGYAVAYPLGVIGIILSMMVVRAVLRVNIRKEEQDFISQDDALEHTARSASFVVVNPAIFGKSIMELLSSYFEHGDIVVSRHYNHETQEITVATGSTILHEHDRVFVIGQPHELDHTEAIFGQRIDIDRKKWIPTGSNLISNKYTITKKTLNGKRLGELQLRQIYGVNVTRVTRAGVDLVAHPSMRLQMGDQIRVVGSDASVNKVRELVGDSQKHLNEPNLIGIFIGIALGVLLGSIPFIFPGIPQPVKLGLAGGPLIVAILLSNFGPKFGIVTYTTQSANLMIREIGIALFLTCVGIGAGDGFVDTIVNGGYHWVGYGFIITIIPMLIVGILGKKVFKVNYLTLSGVMAGSMTDPPALAYANGLTEEDAPAVGYATVYPLTMFLRVLTAQMLIIFFVS</sequence>
<dbReference type="GO" id="GO:0008324">
    <property type="term" value="F:monoatomic cation transmembrane transporter activity"/>
    <property type="evidence" value="ECO:0007669"/>
    <property type="project" value="InterPro"/>
</dbReference>
<comment type="subcellular location">
    <subcellularLocation>
        <location evidence="1">Cell membrane</location>
        <topology evidence="1">Multi-pass membrane protein</topology>
    </subcellularLocation>
</comment>
<keyword evidence="3" id="KW-0813">Transport</keyword>
<feature type="domain" description="RCK C-terminal" evidence="9">
    <location>
        <begin position="287"/>
        <end position="371"/>
    </location>
</feature>
<dbReference type="PROSITE" id="PS51202">
    <property type="entry name" value="RCK_C"/>
    <property type="match status" value="1"/>
</dbReference>
<feature type="transmembrane region" description="Helical" evidence="8">
    <location>
        <begin position="538"/>
        <end position="558"/>
    </location>
</feature>
<keyword evidence="5 8" id="KW-0812">Transmembrane</keyword>
<dbReference type="Pfam" id="PF02080">
    <property type="entry name" value="TrkA_C"/>
    <property type="match status" value="2"/>
</dbReference>
<proteinExistence type="inferred from homology"/>
<dbReference type="InterPro" id="IPR006512">
    <property type="entry name" value="YidE_YbjL"/>
</dbReference>
<evidence type="ECO:0000256" key="3">
    <source>
        <dbReference type="ARBA" id="ARBA00022448"/>
    </source>
</evidence>
<evidence type="ECO:0000256" key="7">
    <source>
        <dbReference type="ARBA" id="ARBA00023136"/>
    </source>
</evidence>
<feature type="transmembrane region" description="Helical" evidence="8">
    <location>
        <begin position="38"/>
        <end position="58"/>
    </location>
</feature>
<evidence type="ECO:0000313" key="11">
    <source>
        <dbReference type="Proteomes" id="UP000006545"/>
    </source>
</evidence>
<keyword evidence="4" id="KW-1003">Cell membrane</keyword>
<feature type="transmembrane region" description="Helical" evidence="8">
    <location>
        <begin position="447"/>
        <end position="469"/>
    </location>
</feature>
<evidence type="ECO:0000256" key="5">
    <source>
        <dbReference type="ARBA" id="ARBA00022692"/>
    </source>
</evidence>
<evidence type="ECO:0000256" key="8">
    <source>
        <dbReference type="SAM" id="Phobius"/>
    </source>
</evidence>
<dbReference type="eggNOG" id="COG2985">
    <property type="taxonomic scope" value="Bacteria"/>
</dbReference>
<evidence type="ECO:0000256" key="2">
    <source>
        <dbReference type="ARBA" id="ARBA00009854"/>
    </source>
</evidence>
<accession>F4KMF9</accession>
<dbReference type="InterPro" id="IPR006037">
    <property type="entry name" value="RCK_C"/>
</dbReference>
<dbReference type="STRING" id="879243.Poras_0324"/>
<keyword evidence="11" id="KW-1185">Reference proteome</keyword>
<dbReference type="Gene3D" id="3.30.70.1450">
    <property type="entry name" value="Regulator of K+ conductance, C-terminal domain"/>
    <property type="match status" value="1"/>
</dbReference>
<dbReference type="eggNOG" id="COG0569">
    <property type="taxonomic scope" value="Bacteria"/>
</dbReference>
<evidence type="ECO:0000256" key="4">
    <source>
        <dbReference type="ARBA" id="ARBA00022475"/>
    </source>
</evidence>
<gene>
    <name evidence="10" type="ordered locus">Poras_0324</name>
</gene>
<protein>
    <submittedName>
        <fullName evidence="10">YidE/YbjL duplication</fullName>
    </submittedName>
</protein>
<dbReference type="InterPro" id="IPR050144">
    <property type="entry name" value="AAE_transporter"/>
</dbReference>
<dbReference type="KEGG" id="pah:Poras_0324"/>
<organism evidence="10 11">
    <name type="scientific">Porphyromonas asaccharolytica (strain ATCC 25260 / DSM 20707 / BCRC 10618 / CCUG 7834 / JCM 6326 / LMG 13178 / VPI 4198 / B440)</name>
    <name type="common">Bacteroides asaccharolyticus</name>
    <dbReference type="NCBI Taxonomy" id="879243"/>
    <lineage>
        <taxon>Bacteria</taxon>
        <taxon>Pseudomonadati</taxon>
        <taxon>Bacteroidota</taxon>
        <taxon>Bacteroidia</taxon>
        <taxon>Bacteroidales</taxon>
        <taxon>Porphyromonadaceae</taxon>
        <taxon>Porphyromonas</taxon>
    </lineage>
</organism>
<dbReference type="PANTHER" id="PTHR30445:SF3">
    <property type="entry name" value="TRANSPORT PROTEIN YIDE-RELATED"/>
    <property type="match status" value="1"/>
</dbReference>
<feature type="transmembrane region" description="Helical" evidence="8">
    <location>
        <begin position="70"/>
        <end position="88"/>
    </location>
</feature>
<feature type="transmembrane region" description="Helical" evidence="8">
    <location>
        <begin position="475"/>
        <end position="493"/>
    </location>
</feature>
<dbReference type="NCBIfam" id="TIGR01625">
    <property type="entry name" value="YidE_YbjL_dupl"/>
    <property type="match status" value="2"/>
</dbReference>
<dbReference type="PANTHER" id="PTHR30445">
    <property type="entry name" value="K(+)_H(+) ANTIPORTER SUBUNIT KHTT"/>
    <property type="match status" value="1"/>
</dbReference>
<feature type="transmembrane region" description="Helical" evidence="8">
    <location>
        <begin position="381"/>
        <end position="401"/>
    </location>
</feature>
<keyword evidence="6 8" id="KW-1133">Transmembrane helix</keyword>
<dbReference type="OrthoDB" id="9155749at2"/>
<feature type="transmembrane region" description="Helical" evidence="8">
    <location>
        <begin position="100"/>
        <end position="119"/>
    </location>
</feature>
<dbReference type="GO" id="GO:0006813">
    <property type="term" value="P:potassium ion transport"/>
    <property type="evidence" value="ECO:0007669"/>
    <property type="project" value="InterPro"/>
</dbReference>
<feature type="transmembrane region" description="Helical" evidence="8">
    <location>
        <begin position="500"/>
        <end position="518"/>
    </location>
</feature>
<evidence type="ECO:0000256" key="6">
    <source>
        <dbReference type="ARBA" id="ARBA00022989"/>
    </source>
</evidence>
<evidence type="ECO:0000313" key="10">
    <source>
        <dbReference type="EMBL" id="AEE12278.1"/>
    </source>
</evidence>
<dbReference type="Pfam" id="PF06826">
    <property type="entry name" value="Asp-Al_Ex"/>
    <property type="match status" value="2"/>
</dbReference>
<dbReference type="NCBIfam" id="NF003007">
    <property type="entry name" value="PRK03818.1"/>
    <property type="match status" value="1"/>
</dbReference>
<keyword evidence="7 8" id="KW-0472">Membrane</keyword>
<name>F4KMF9_PORAD</name>
<dbReference type="EMBL" id="CP002689">
    <property type="protein sequence ID" value="AEE12278.1"/>
    <property type="molecule type" value="Genomic_DNA"/>
</dbReference>
<evidence type="ECO:0000256" key="1">
    <source>
        <dbReference type="ARBA" id="ARBA00004651"/>
    </source>
</evidence>
<dbReference type="GO" id="GO:0005886">
    <property type="term" value="C:plasma membrane"/>
    <property type="evidence" value="ECO:0007669"/>
    <property type="project" value="UniProtKB-SubCell"/>
</dbReference>
<feature type="transmembrane region" description="Helical" evidence="8">
    <location>
        <begin position="12"/>
        <end position="31"/>
    </location>
</feature>
<dbReference type="InterPro" id="IPR036721">
    <property type="entry name" value="RCK_C_sf"/>
</dbReference>
<comment type="similarity">
    <text evidence="2">Belongs to the AAE transporter (TC 2.A.81) family.</text>
</comment>
<dbReference type="AlphaFoldDB" id="F4KMF9"/>
<reference evidence="11" key="1">
    <citation type="submission" date="2011-04" db="EMBL/GenBank/DDBJ databases">
        <title>The complete genome of Porphyromonas asaccharolytica DSM 20707.</title>
        <authorList>
            <person name="Lucas S."/>
            <person name="Han J."/>
            <person name="Lapidus A."/>
            <person name="Bruce D."/>
            <person name="Goodwin L."/>
            <person name="Pitluck S."/>
            <person name="Peters L."/>
            <person name="Kyrpides N."/>
            <person name="Mavromatis K."/>
            <person name="Ivanova N."/>
            <person name="Ovchinnikova G."/>
            <person name="Pagani I."/>
            <person name="Lu M."/>
            <person name="Detter J.C."/>
            <person name="Tapia R."/>
            <person name="Han C."/>
            <person name="Land M."/>
            <person name="Hauser L."/>
            <person name="Markowitz V."/>
            <person name="Cheng J.-F."/>
            <person name="Hugenholtz P."/>
            <person name="Woyke T."/>
            <person name="Wu D."/>
            <person name="Gronow S."/>
            <person name="Wellnitz S."/>
            <person name="Brambilla E."/>
            <person name="Klenk H.-P."/>
            <person name="Eisen J.A."/>
        </authorList>
    </citation>
    <scope>NUCLEOTIDE SEQUENCE [LARGE SCALE GENOMIC DNA]</scope>
    <source>
        <strain evidence="11">ATCC 25260 / DSM 20707 / VPI 4198</strain>
    </source>
</reference>
<dbReference type="RefSeq" id="WP_013759935.1">
    <property type="nucleotide sequence ID" value="NC_015501.1"/>
</dbReference>
<evidence type="ECO:0000259" key="9">
    <source>
        <dbReference type="PROSITE" id="PS51202"/>
    </source>
</evidence>
<feature type="transmembrane region" description="Helical" evidence="8">
    <location>
        <begin position="165"/>
        <end position="185"/>
    </location>
</feature>
<dbReference type="HOGENOM" id="CLU_035023_3_1_10"/>